<dbReference type="AlphaFoldDB" id="A0A850RLG2"/>
<dbReference type="EMBL" id="JABZEO010000006">
    <property type="protein sequence ID" value="NVZ09803.1"/>
    <property type="molecule type" value="Genomic_DNA"/>
</dbReference>
<reference evidence="2 3" key="1">
    <citation type="submission" date="2020-06" db="EMBL/GenBank/DDBJ databases">
        <title>Whole-genome sequence of Allochromatium humboldtianum DSM 21881, type strain.</title>
        <authorList>
            <person name="Kyndt J.A."/>
            <person name="Meyer T.E."/>
        </authorList>
    </citation>
    <scope>NUCLEOTIDE SEQUENCE [LARGE SCALE GENOMIC DNA]</scope>
    <source>
        <strain evidence="2 3">DSM 21881</strain>
    </source>
</reference>
<dbReference type="Pfam" id="PF01455">
    <property type="entry name" value="HupF_HypC"/>
    <property type="match status" value="1"/>
</dbReference>
<dbReference type="GO" id="GO:1902670">
    <property type="term" value="F:carbon dioxide binding"/>
    <property type="evidence" value="ECO:0007669"/>
    <property type="project" value="TreeGrafter"/>
</dbReference>
<dbReference type="InterPro" id="IPR019812">
    <property type="entry name" value="Hydgase_assmbl_chp_CS"/>
</dbReference>
<comment type="similarity">
    <text evidence="1">Belongs to the HupF/HypC family.</text>
</comment>
<gene>
    <name evidence="2" type="ORF">HW932_11075</name>
</gene>
<evidence type="ECO:0000313" key="2">
    <source>
        <dbReference type="EMBL" id="NVZ09803.1"/>
    </source>
</evidence>
<protein>
    <submittedName>
        <fullName evidence="2">HypC/HybG/HupF family hydrogenase formation chaperone</fullName>
    </submittedName>
</protein>
<comment type="caution">
    <text evidence="2">The sequence shown here is derived from an EMBL/GenBank/DDBJ whole genome shotgun (WGS) entry which is preliminary data.</text>
</comment>
<accession>A0A850RLG2</accession>
<dbReference type="PRINTS" id="PR00445">
    <property type="entry name" value="HUPFHYPC"/>
</dbReference>
<proteinExistence type="inferred from homology"/>
<organism evidence="2 3">
    <name type="scientific">Allochromatium humboldtianum</name>
    <dbReference type="NCBI Taxonomy" id="504901"/>
    <lineage>
        <taxon>Bacteria</taxon>
        <taxon>Pseudomonadati</taxon>
        <taxon>Pseudomonadota</taxon>
        <taxon>Gammaproteobacteria</taxon>
        <taxon>Chromatiales</taxon>
        <taxon>Chromatiaceae</taxon>
        <taxon>Allochromatium</taxon>
    </lineage>
</organism>
<sequence length="96" mass="10133">MCLAIPARVTHVTRIDPAIDTAVVDLGGVSREVSIALVPEVEVGDYVLVHVGYALNRISEEEAQETLKLMAEMTRLLDEESGAADAAGIASASRLA</sequence>
<dbReference type="NCBIfam" id="TIGR00074">
    <property type="entry name" value="hypC_hupF"/>
    <property type="match status" value="1"/>
</dbReference>
<dbReference type="FunFam" id="2.30.30.140:FF:000022">
    <property type="entry name" value="Hydrogenase assembly chaperone HybG"/>
    <property type="match status" value="1"/>
</dbReference>
<dbReference type="PROSITE" id="PS01097">
    <property type="entry name" value="HUPF_HYPC"/>
    <property type="match status" value="1"/>
</dbReference>
<keyword evidence="3" id="KW-1185">Reference proteome</keyword>
<dbReference type="SUPFAM" id="SSF159127">
    <property type="entry name" value="HupF/HypC-like"/>
    <property type="match status" value="1"/>
</dbReference>
<dbReference type="Gene3D" id="2.30.30.140">
    <property type="match status" value="1"/>
</dbReference>
<dbReference type="Proteomes" id="UP000592294">
    <property type="component" value="Unassembled WGS sequence"/>
</dbReference>
<dbReference type="RefSeq" id="WP_176976553.1">
    <property type="nucleotide sequence ID" value="NZ_JABZEO010000006.1"/>
</dbReference>
<dbReference type="GO" id="GO:0051604">
    <property type="term" value="P:protein maturation"/>
    <property type="evidence" value="ECO:0007669"/>
    <property type="project" value="TreeGrafter"/>
</dbReference>
<dbReference type="InterPro" id="IPR001109">
    <property type="entry name" value="Hydrogenase_HupF/HypC"/>
</dbReference>
<name>A0A850RLG2_9GAMM</name>
<dbReference type="PANTHER" id="PTHR35177">
    <property type="entry name" value="HYDROGENASE MATURATION FACTOR HYBG"/>
    <property type="match status" value="1"/>
</dbReference>
<evidence type="ECO:0000256" key="1">
    <source>
        <dbReference type="ARBA" id="ARBA00006018"/>
    </source>
</evidence>
<dbReference type="PANTHER" id="PTHR35177:SF2">
    <property type="entry name" value="HYDROGENASE MATURATION FACTOR HYBG"/>
    <property type="match status" value="1"/>
</dbReference>
<evidence type="ECO:0000313" key="3">
    <source>
        <dbReference type="Proteomes" id="UP000592294"/>
    </source>
</evidence>
<dbReference type="GO" id="GO:0005506">
    <property type="term" value="F:iron ion binding"/>
    <property type="evidence" value="ECO:0007669"/>
    <property type="project" value="TreeGrafter"/>
</dbReference>